<name>A0ABR8QFA9_9CELL</name>
<dbReference type="Proteomes" id="UP000604241">
    <property type="component" value="Unassembled WGS sequence"/>
</dbReference>
<keyword evidence="2" id="KW-0808">Transferase</keyword>
<dbReference type="GO" id="GO:0032259">
    <property type="term" value="P:methylation"/>
    <property type="evidence" value="ECO:0007669"/>
    <property type="project" value="UniProtKB-KW"/>
</dbReference>
<protein>
    <submittedName>
        <fullName evidence="2">Class I SAM-dependent methyltransferase</fullName>
    </submittedName>
</protein>
<proteinExistence type="predicted"/>
<organism evidence="2 3">
    <name type="scientific">Cellulomonas avistercoris</name>
    <dbReference type="NCBI Taxonomy" id="2762242"/>
    <lineage>
        <taxon>Bacteria</taxon>
        <taxon>Bacillati</taxon>
        <taxon>Actinomycetota</taxon>
        <taxon>Actinomycetes</taxon>
        <taxon>Micrococcales</taxon>
        <taxon>Cellulomonadaceae</taxon>
        <taxon>Cellulomonas</taxon>
    </lineage>
</organism>
<dbReference type="SUPFAM" id="SSF53335">
    <property type="entry name" value="S-adenosyl-L-methionine-dependent methyltransferases"/>
    <property type="match status" value="1"/>
</dbReference>
<comment type="caution">
    <text evidence="2">The sequence shown here is derived from an EMBL/GenBank/DDBJ whole genome shotgun (WGS) entry which is preliminary data.</text>
</comment>
<dbReference type="PANTHER" id="PTHR43861">
    <property type="entry name" value="TRANS-ACONITATE 2-METHYLTRANSFERASE-RELATED"/>
    <property type="match status" value="1"/>
</dbReference>
<accession>A0ABR8QFA9</accession>
<keyword evidence="3" id="KW-1185">Reference proteome</keyword>
<gene>
    <name evidence="2" type="ORF">H9657_12590</name>
</gene>
<dbReference type="EMBL" id="JACSQV010000010">
    <property type="protein sequence ID" value="MBD7919108.1"/>
    <property type="molecule type" value="Genomic_DNA"/>
</dbReference>
<dbReference type="InterPro" id="IPR013217">
    <property type="entry name" value="Methyltransf_12"/>
</dbReference>
<evidence type="ECO:0000313" key="3">
    <source>
        <dbReference type="Proteomes" id="UP000604241"/>
    </source>
</evidence>
<dbReference type="Pfam" id="PF08242">
    <property type="entry name" value="Methyltransf_12"/>
    <property type="match status" value="1"/>
</dbReference>
<evidence type="ECO:0000259" key="1">
    <source>
        <dbReference type="Pfam" id="PF08242"/>
    </source>
</evidence>
<sequence length="669" mass="73091">MMLRDNGSSYADGAEAWLLDLFARATDLSSTSTELVEAAQEWAHRYHTDPARANVVRAMNVSSDAAVLEIGAGCGAVTRYLGETARLVDAVEPAVARARVARARTRDLDNVEVFVGTADDLPAERAYDLVVVTGVLEYVGGGTDDRQPYIDFLDAAARRLKPTGALVLAIENKLGVKYLAGAPEDHTGRHYDSVESYPGGTIARTFSRQELESLFVEVGLQPRTLVAFPDFKLCRTVFDVAQVDATCRRLAVQVPRFPSFDWYAPRARGVDEGLLWGSLFSAGLGADTGNSLVVVGTPPGAEDPWPSDTVMTYFSVGRRAPYLMAATVSSGDDGVTIRRRPLREGEDAGTSHRFVATDEPYHDLPTFLEEVGAGDDDRLRSLVAGWVALVDEARDEPVRLDLVPQNLLVDGERLVVVDQEWVSDGATWDQVVHRGLLRLALELADTTPPARWSGVADDVAGLVRHVSAGLDLDADWLEDAMDAEAAVLEEIAVVPYGNATDDARAWWRAALERELSTPLQDRRMGDGGGRQGDTQWRVESLTAELAWMTTQRDAVTTRMNELDEWIVGASERATEAARRETELRSALEVAADRIEGSTRQVVAEREHGGALAAELAARNGELEQLRGVLDEIEGSRAWRLVARYRTVKERVAGAGRPRRPAGNHDEVVR</sequence>
<evidence type="ECO:0000313" key="2">
    <source>
        <dbReference type="EMBL" id="MBD7919108.1"/>
    </source>
</evidence>
<dbReference type="GO" id="GO:0008168">
    <property type="term" value="F:methyltransferase activity"/>
    <property type="evidence" value="ECO:0007669"/>
    <property type="project" value="UniProtKB-KW"/>
</dbReference>
<feature type="domain" description="Methyltransferase type 12" evidence="1">
    <location>
        <begin position="68"/>
        <end position="165"/>
    </location>
</feature>
<dbReference type="CDD" id="cd02440">
    <property type="entry name" value="AdoMet_MTases"/>
    <property type="match status" value="1"/>
</dbReference>
<keyword evidence="2" id="KW-0489">Methyltransferase</keyword>
<dbReference type="Gene3D" id="3.40.50.150">
    <property type="entry name" value="Vaccinia Virus protein VP39"/>
    <property type="match status" value="1"/>
</dbReference>
<reference evidence="2 3" key="1">
    <citation type="submission" date="2020-08" db="EMBL/GenBank/DDBJ databases">
        <title>A Genomic Blueprint of the Chicken Gut Microbiome.</title>
        <authorList>
            <person name="Gilroy R."/>
            <person name="Ravi A."/>
            <person name="Getino M."/>
            <person name="Pursley I."/>
            <person name="Horton D.L."/>
            <person name="Alikhan N.-F."/>
            <person name="Baker D."/>
            <person name="Gharbi K."/>
            <person name="Hall N."/>
            <person name="Watson M."/>
            <person name="Adriaenssens E.M."/>
            <person name="Foster-Nyarko E."/>
            <person name="Jarju S."/>
            <person name="Secka A."/>
            <person name="Antonio M."/>
            <person name="Oren A."/>
            <person name="Chaudhuri R."/>
            <person name="La Ragione R.M."/>
            <person name="Hildebrand F."/>
            <person name="Pallen M.J."/>
        </authorList>
    </citation>
    <scope>NUCLEOTIDE SEQUENCE [LARGE SCALE GENOMIC DNA]</scope>
    <source>
        <strain evidence="2 3">Sa3CUA2</strain>
    </source>
</reference>
<dbReference type="InterPro" id="IPR029063">
    <property type="entry name" value="SAM-dependent_MTases_sf"/>
</dbReference>